<protein>
    <submittedName>
        <fullName evidence="1">Uncharacterized protein</fullName>
    </submittedName>
</protein>
<proteinExistence type="predicted"/>
<dbReference type="EMBL" id="SRYX01000020">
    <property type="protein sequence ID" value="TGY38240.1"/>
    <property type="molecule type" value="Genomic_DNA"/>
</dbReference>
<dbReference type="Proteomes" id="UP000309566">
    <property type="component" value="Unassembled WGS sequence"/>
</dbReference>
<comment type="caution">
    <text evidence="1">The sequence shown here is derived from an EMBL/GenBank/DDBJ whole genome shotgun (WGS) entry which is preliminary data.</text>
</comment>
<evidence type="ECO:0000313" key="1">
    <source>
        <dbReference type="EMBL" id="TGY38240.1"/>
    </source>
</evidence>
<gene>
    <name evidence="1" type="ORF">E5353_07020</name>
</gene>
<name>A0A4V3RK33_9BACE</name>
<organism evidence="1 2">
    <name type="scientific">Bacteroides caecimuris</name>
    <dbReference type="NCBI Taxonomy" id="1796613"/>
    <lineage>
        <taxon>Bacteria</taxon>
        <taxon>Pseudomonadati</taxon>
        <taxon>Bacteroidota</taxon>
        <taxon>Bacteroidia</taxon>
        <taxon>Bacteroidales</taxon>
        <taxon>Bacteroidaceae</taxon>
        <taxon>Bacteroides</taxon>
    </lineage>
</organism>
<reference evidence="1 2" key="1">
    <citation type="submission" date="2019-04" db="EMBL/GenBank/DDBJ databases">
        <title>Microbes associate with the intestines of laboratory mice.</title>
        <authorList>
            <person name="Navarre W."/>
            <person name="Wong E."/>
            <person name="Huang K."/>
            <person name="Tropini C."/>
            <person name="Ng K."/>
            <person name="Yu B."/>
        </authorList>
    </citation>
    <scope>NUCLEOTIDE SEQUENCE [LARGE SCALE GENOMIC DNA]</scope>
    <source>
        <strain evidence="1 2">NM63_1-25</strain>
    </source>
</reference>
<dbReference type="RefSeq" id="WP_135999366.1">
    <property type="nucleotide sequence ID" value="NZ_CAJUNY010000010.1"/>
</dbReference>
<sequence>MIKTFDAHSVVFENFQAIIQEEQLPVSVTECDTYTDCNGDKQISFCVEFEPLYENRISEALNKAVSIAIDIICED</sequence>
<evidence type="ECO:0000313" key="2">
    <source>
        <dbReference type="Proteomes" id="UP000309566"/>
    </source>
</evidence>
<dbReference type="AlphaFoldDB" id="A0A4V3RK33"/>
<accession>A0A4V3RK33</accession>